<accession>A0A4Q8L8A0</accession>
<evidence type="ECO:0000313" key="4">
    <source>
        <dbReference type="EMBL" id="TAA24312.1"/>
    </source>
</evidence>
<comment type="catalytic activity">
    <reaction evidence="1">
        <text>2-hydroxychromene-2-carboxylate = (3E)-4-(2-hydroxyphenyl)-2-oxobut-3-enoate</text>
        <dbReference type="Rhea" id="RHEA:27401"/>
        <dbReference type="ChEBI" id="CHEBI:59350"/>
        <dbReference type="ChEBI" id="CHEBI:59353"/>
        <dbReference type="EC" id="5.99.1.4"/>
    </reaction>
</comment>
<dbReference type="EC" id="5.99.1.4" evidence="1"/>
<organism evidence="4 5">
    <name type="scientific">Pseudoxanthomonas winnipegensis</name>
    <dbReference type="NCBI Taxonomy" id="2480810"/>
    <lineage>
        <taxon>Bacteria</taxon>
        <taxon>Pseudomonadati</taxon>
        <taxon>Pseudomonadota</taxon>
        <taxon>Gammaproteobacteria</taxon>
        <taxon>Lysobacterales</taxon>
        <taxon>Lysobacteraceae</taxon>
        <taxon>Pseudoxanthomonas</taxon>
    </lineage>
</organism>
<gene>
    <name evidence="4" type="ORF">EA660_11265</name>
</gene>
<dbReference type="RefSeq" id="WP_130551650.1">
    <property type="nucleotide sequence ID" value="NZ_SHMC01000004.1"/>
</dbReference>
<dbReference type="Gene3D" id="3.40.30.10">
    <property type="entry name" value="Glutaredoxin"/>
    <property type="match status" value="1"/>
</dbReference>
<comment type="similarity">
    <text evidence="1">Belongs to the GST superfamily. NadH family.</text>
</comment>
<dbReference type="InterPro" id="IPR044087">
    <property type="entry name" value="NahD-like"/>
</dbReference>
<dbReference type="GO" id="GO:0004364">
    <property type="term" value="F:glutathione transferase activity"/>
    <property type="evidence" value="ECO:0007669"/>
    <property type="project" value="TreeGrafter"/>
</dbReference>
<feature type="domain" description="DSBA-like thioredoxin" evidence="3">
    <location>
        <begin position="5"/>
        <end position="196"/>
    </location>
</feature>
<evidence type="ECO:0000256" key="2">
    <source>
        <dbReference type="PIRSR" id="PIRSR006386-1"/>
    </source>
</evidence>
<name>A0A4Q8L8A0_9GAMM</name>
<dbReference type="AlphaFoldDB" id="A0A4Q8L8A0"/>
<dbReference type="Pfam" id="PF01323">
    <property type="entry name" value="DSBA"/>
    <property type="match status" value="1"/>
</dbReference>
<dbReference type="CDD" id="cd03022">
    <property type="entry name" value="DsbA_HCCA_Iso"/>
    <property type="match status" value="1"/>
</dbReference>
<sequence>MAERLDYFFTLLSPWSYLGHQAFLDMAARHGAAVRTRPVAIFDLFGEVGALPLAQRPPVRQAYRLIELQRVREQRGLPLNLRPKFYPCDVGLADRAAVALIAQGHDPHPYIADAFAALWANEQDLADRTTLVALLSARGFDAEAVLALAEAPAAHATLQDNTRAAIDAGLPGLPGYVREGEPFWGQDRIDLLEDALRSGRAPYRAG</sequence>
<feature type="active site" description="Nucleophile" evidence="2">
    <location>
        <position position="13"/>
    </location>
</feature>
<dbReference type="PANTHER" id="PTHR42943">
    <property type="entry name" value="GLUTATHIONE S-TRANSFERASE KAPPA"/>
    <property type="match status" value="1"/>
</dbReference>
<dbReference type="InterPro" id="IPR001853">
    <property type="entry name" value="DSBA-like_thioredoxin_dom"/>
</dbReference>
<dbReference type="InterPro" id="IPR051924">
    <property type="entry name" value="GST_Kappa/NadH"/>
</dbReference>
<dbReference type="OrthoDB" id="5244108at2"/>
<dbReference type="SUPFAM" id="SSF52833">
    <property type="entry name" value="Thioredoxin-like"/>
    <property type="match status" value="1"/>
</dbReference>
<dbReference type="EMBL" id="SHMC01000004">
    <property type="protein sequence ID" value="TAA24312.1"/>
    <property type="molecule type" value="Genomic_DNA"/>
</dbReference>
<comment type="caution">
    <text evidence="4">The sequence shown here is derived from an EMBL/GenBank/DDBJ whole genome shotgun (WGS) entry which is preliminary data.</text>
</comment>
<proteinExistence type="inferred from homology"/>
<protein>
    <recommendedName>
        <fullName evidence="1">2-hydroxychromene-2-carboxylate isomerase</fullName>
        <ecNumber evidence="1">5.99.1.4</ecNumber>
    </recommendedName>
</protein>
<dbReference type="InterPro" id="IPR036249">
    <property type="entry name" value="Thioredoxin-like_sf"/>
</dbReference>
<dbReference type="GO" id="GO:0018845">
    <property type="term" value="F:2-hydroxychromene-2-carboxylate isomerase activity"/>
    <property type="evidence" value="ECO:0007669"/>
    <property type="project" value="UniProtKB-UniRule"/>
</dbReference>
<dbReference type="GO" id="GO:0004602">
    <property type="term" value="F:glutathione peroxidase activity"/>
    <property type="evidence" value="ECO:0007669"/>
    <property type="project" value="TreeGrafter"/>
</dbReference>
<dbReference type="PIRSF" id="PIRSF006386">
    <property type="entry name" value="HCCAis_GSTk"/>
    <property type="match status" value="1"/>
</dbReference>
<dbReference type="GO" id="GO:0006749">
    <property type="term" value="P:glutathione metabolic process"/>
    <property type="evidence" value="ECO:0007669"/>
    <property type="project" value="TreeGrafter"/>
</dbReference>
<evidence type="ECO:0000256" key="1">
    <source>
        <dbReference type="PIRNR" id="PIRNR006386"/>
    </source>
</evidence>
<dbReference type="InterPro" id="IPR014440">
    <property type="entry name" value="HCCAis_GSTk"/>
</dbReference>
<reference evidence="4 5" key="1">
    <citation type="submission" date="2019-02" db="EMBL/GenBank/DDBJ databases">
        <title>WGS of Pseudoxanthomonas species novum from clinical isolates.</title>
        <authorList>
            <person name="Bernier A.-M."/>
            <person name="Bernard K."/>
            <person name="Vachon A."/>
        </authorList>
    </citation>
    <scope>NUCLEOTIDE SEQUENCE [LARGE SCALE GENOMIC DNA]</scope>
    <source>
        <strain evidence="4 5">NML171200</strain>
    </source>
</reference>
<dbReference type="PANTHER" id="PTHR42943:SF13">
    <property type="entry name" value="GLUTATHIONE S-TRANSFERASE KAPPA-RELATED"/>
    <property type="match status" value="1"/>
</dbReference>
<dbReference type="Proteomes" id="UP000292627">
    <property type="component" value="Unassembled WGS sequence"/>
</dbReference>
<dbReference type="GO" id="GO:1901170">
    <property type="term" value="P:naphthalene catabolic process"/>
    <property type="evidence" value="ECO:0007669"/>
    <property type="project" value="InterPro"/>
</dbReference>
<evidence type="ECO:0000259" key="3">
    <source>
        <dbReference type="Pfam" id="PF01323"/>
    </source>
</evidence>
<keyword evidence="1 4" id="KW-0413">Isomerase</keyword>
<evidence type="ECO:0000313" key="5">
    <source>
        <dbReference type="Proteomes" id="UP000292627"/>
    </source>
</evidence>